<dbReference type="InterPro" id="IPR000843">
    <property type="entry name" value="HTH_LacI"/>
</dbReference>
<dbReference type="EMBL" id="JACCFL010000001">
    <property type="protein sequence ID" value="NYJ25721.1"/>
    <property type="molecule type" value="Genomic_DNA"/>
</dbReference>
<keyword evidence="2 5" id="KW-0238">DNA-binding</keyword>
<name>A0A853D2Q4_9MICO</name>
<dbReference type="RefSeq" id="WP_179608592.1">
    <property type="nucleotide sequence ID" value="NZ_BAABEH010000001.1"/>
</dbReference>
<sequence>MVTRRVTLADVSKEAGVGIATVSRALAPQDHPDVSAETRSRIRAVADRLGYRPSVTARALRTSDYHAVSILLPEGIWGWWDPAVRGATAAADRLGYRVLVQQFANPEHTADEGLRTLPYAGPSNAAAIVASLVEVPTEGLLIFGSADDTGVAEAARRLRLPIMTVDDVAQDLVLPTIVTDSRVGAREGVEHLIGLGRRKIAYVGSQYDAFYVKERLLGYRDALAGAGIPFREELVIPCAYTIDESRRTYPEFDRFLESEPDIDAIFCEADEIAAPVLRSLRAAGRSVPDEISVVGFDDDRPAVIVDPPLTTVRQPYEELGRRALDALLRLIAGDTIPIGRELVPPSIVVRDSTAPAG</sequence>
<keyword evidence="3" id="KW-0804">Transcription</keyword>
<gene>
    <name evidence="5" type="ORF">HNR13_004008</name>
</gene>
<dbReference type="PANTHER" id="PTHR30146:SF109">
    <property type="entry name" value="HTH-TYPE TRANSCRIPTIONAL REGULATOR GALS"/>
    <property type="match status" value="1"/>
</dbReference>
<dbReference type="InterPro" id="IPR028082">
    <property type="entry name" value="Peripla_BP_I"/>
</dbReference>
<dbReference type="InterPro" id="IPR046335">
    <property type="entry name" value="LacI/GalR-like_sensor"/>
</dbReference>
<evidence type="ECO:0000256" key="3">
    <source>
        <dbReference type="ARBA" id="ARBA00023163"/>
    </source>
</evidence>
<accession>A0A853D2Q4</accession>
<reference evidence="5 6" key="1">
    <citation type="submission" date="2020-07" db="EMBL/GenBank/DDBJ databases">
        <title>Sequencing the genomes of 1000 actinobacteria strains.</title>
        <authorList>
            <person name="Klenk H.-P."/>
        </authorList>
    </citation>
    <scope>NUCLEOTIDE SEQUENCE [LARGE SCALE GENOMIC DNA]</scope>
    <source>
        <strain evidence="5 6">DSM 15165</strain>
    </source>
</reference>
<dbReference type="Gene3D" id="1.10.260.40">
    <property type="entry name" value="lambda repressor-like DNA-binding domains"/>
    <property type="match status" value="1"/>
</dbReference>
<evidence type="ECO:0000313" key="5">
    <source>
        <dbReference type="EMBL" id="NYJ25721.1"/>
    </source>
</evidence>
<dbReference type="SMART" id="SM00354">
    <property type="entry name" value="HTH_LACI"/>
    <property type="match status" value="1"/>
</dbReference>
<keyword evidence="1" id="KW-0805">Transcription regulation</keyword>
<dbReference type="Pfam" id="PF13377">
    <property type="entry name" value="Peripla_BP_3"/>
    <property type="match status" value="1"/>
</dbReference>
<protein>
    <submittedName>
        <fullName evidence="5">DNA-binding LacI/PurR family transcriptional regulator</fullName>
    </submittedName>
</protein>
<evidence type="ECO:0000259" key="4">
    <source>
        <dbReference type="PROSITE" id="PS50932"/>
    </source>
</evidence>
<feature type="domain" description="HTH lacI-type" evidence="4">
    <location>
        <begin position="6"/>
        <end position="62"/>
    </location>
</feature>
<dbReference type="InterPro" id="IPR010982">
    <property type="entry name" value="Lambda_DNA-bd_dom_sf"/>
</dbReference>
<dbReference type="PROSITE" id="PS50932">
    <property type="entry name" value="HTH_LACI_2"/>
    <property type="match status" value="1"/>
</dbReference>
<dbReference type="GO" id="GO:0000976">
    <property type="term" value="F:transcription cis-regulatory region binding"/>
    <property type="evidence" value="ECO:0007669"/>
    <property type="project" value="TreeGrafter"/>
</dbReference>
<organism evidence="5 6">
    <name type="scientific">Leifsonia shinshuensis</name>
    <dbReference type="NCBI Taxonomy" id="150026"/>
    <lineage>
        <taxon>Bacteria</taxon>
        <taxon>Bacillati</taxon>
        <taxon>Actinomycetota</taxon>
        <taxon>Actinomycetes</taxon>
        <taxon>Micrococcales</taxon>
        <taxon>Microbacteriaceae</taxon>
        <taxon>Leifsonia</taxon>
    </lineage>
</organism>
<evidence type="ECO:0000313" key="6">
    <source>
        <dbReference type="Proteomes" id="UP000578352"/>
    </source>
</evidence>
<dbReference type="Pfam" id="PF00356">
    <property type="entry name" value="LacI"/>
    <property type="match status" value="1"/>
</dbReference>
<evidence type="ECO:0000256" key="1">
    <source>
        <dbReference type="ARBA" id="ARBA00023015"/>
    </source>
</evidence>
<dbReference type="AlphaFoldDB" id="A0A853D2Q4"/>
<comment type="caution">
    <text evidence="5">The sequence shown here is derived from an EMBL/GenBank/DDBJ whole genome shotgun (WGS) entry which is preliminary data.</text>
</comment>
<dbReference type="PANTHER" id="PTHR30146">
    <property type="entry name" value="LACI-RELATED TRANSCRIPTIONAL REPRESSOR"/>
    <property type="match status" value="1"/>
</dbReference>
<dbReference type="CDD" id="cd06267">
    <property type="entry name" value="PBP1_LacI_sugar_binding-like"/>
    <property type="match status" value="1"/>
</dbReference>
<proteinExistence type="predicted"/>
<dbReference type="CDD" id="cd01392">
    <property type="entry name" value="HTH_LacI"/>
    <property type="match status" value="1"/>
</dbReference>
<evidence type="ECO:0000256" key="2">
    <source>
        <dbReference type="ARBA" id="ARBA00023125"/>
    </source>
</evidence>
<dbReference type="Proteomes" id="UP000578352">
    <property type="component" value="Unassembled WGS sequence"/>
</dbReference>
<dbReference type="GO" id="GO:0003700">
    <property type="term" value="F:DNA-binding transcription factor activity"/>
    <property type="evidence" value="ECO:0007669"/>
    <property type="project" value="TreeGrafter"/>
</dbReference>
<dbReference type="SUPFAM" id="SSF53822">
    <property type="entry name" value="Periplasmic binding protein-like I"/>
    <property type="match status" value="1"/>
</dbReference>
<dbReference type="SUPFAM" id="SSF47413">
    <property type="entry name" value="lambda repressor-like DNA-binding domains"/>
    <property type="match status" value="1"/>
</dbReference>
<dbReference type="Gene3D" id="3.40.50.2300">
    <property type="match status" value="2"/>
</dbReference>